<keyword evidence="1" id="KW-0732">Signal</keyword>
<protein>
    <submittedName>
        <fullName evidence="2">Uncharacterized protein</fullName>
    </submittedName>
</protein>
<evidence type="ECO:0000256" key="1">
    <source>
        <dbReference type="SAM" id="SignalP"/>
    </source>
</evidence>
<feature type="signal peptide" evidence="1">
    <location>
        <begin position="1"/>
        <end position="20"/>
    </location>
</feature>
<reference evidence="2 3" key="1">
    <citation type="submission" date="2019-08" db="EMBL/GenBank/DDBJ databases">
        <authorList>
            <person name="Alioto T."/>
            <person name="Alioto T."/>
            <person name="Gomez Garrido J."/>
        </authorList>
    </citation>
    <scope>NUCLEOTIDE SEQUENCE [LARGE SCALE GENOMIC DNA]</scope>
</reference>
<organism evidence="2 3">
    <name type="scientific">Cinara cedri</name>
    <dbReference type="NCBI Taxonomy" id="506608"/>
    <lineage>
        <taxon>Eukaryota</taxon>
        <taxon>Metazoa</taxon>
        <taxon>Ecdysozoa</taxon>
        <taxon>Arthropoda</taxon>
        <taxon>Hexapoda</taxon>
        <taxon>Insecta</taxon>
        <taxon>Pterygota</taxon>
        <taxon>Neoptera</taxon>
        <taxon>Paraneoptera</taxon>
        <taxon>Hemiptera</taxon>
        <taxon>Sternorrhyncha</taxon>
        <taxon>Aphidomorpha</taxon>
        <taxon>Aphidoidea</taxon>
        <taxon>Aphididae</taxon>
        <taxon>Lachninae</taxon>
        <taxon>Cinara</taxon>
    </lineage>
</organism>
<gene>
    <name evidence="2" type="ORF">CINCED_3A019365</name>
</gene>
<dbReference type="Proteomes" id="UP000325440">
    <property type="component" value="Unassembled WGS sequence"/>
</dbReference>
<proteinExistence type="predicted"/>
<evidence type="ECO:0000313" key="3">
    <source>
        <dbReference type="Proteomes" id="UP000325440"/>
    </source>
</evidence>
<dbReference type="EMBL" id="CABPRJ010000495">
    <property type="protein sequence ID" value="VVC29608.1"/>
    <property type="molecule type" value="Genomic_DNA"/>
</dbReference>
<accession>A0A5E4MDP4</accession>
<dbReference type="OrthoDB" id="6627140at2759"/>
<evidence type="ECO:0000313" key="2">
    <source>
        <dbReference type="EMBL" id="VVC29608.1"/>
    </source>
</evidence>
<keyword evidence="3" id="KW-1185">Reference proteome</keyword>
<feature type="chain" id="PRO_5023109551" evidence="1">
    <location>
        <begin position="21"/>
        <end position="350"/>
    </location>
</feature>
<dbReference type="AlphaFoldDB" id="A0A5E4MDP4"/>
<name>A0A5E4MDP4_9HEMI</name>
<sequence length="350" mass="40991">MILLKCFMVIFVGQFLDVTSVYNPMLTYNIRFNKLRFLPNVTGNYTIFQQKDKQYVSGYIQRPTTDEVNKYQLPVFHRCNPEGLNCEYFQSWTLTDLCTLLKDKNQIWSKWYGAFDPPILCPINQYTYVFRNSTGEVNIFLKWYPDVLNYQWKITQKLYSGDFYIGSYYNPMLTYVVRIVKITSYPNITWNYSVDTYKGKYYVNGNTSITTDKLIDKVVGVFERCAPEGINCEYFQSWTLTDICPKLLDKNQIWSSWYGRSFDPPVVCPINKIHYQIRNGTFDLDPIIKIYTDATNYYWKLTQKMYAGNTLVGSYKIETVFLGLSRIDDEGGVVSTDPSGLAYSPERSRL</sequence>